<dbReference type="OrthoDB" id="101508at2"/>
<dbReference type="PIRSF" id="PIRSF034888">
    <property type="entry name" value="P-loop_UCP034888"/>
    <property type="match status" value="1"/>
</dbReference>
<evidence type="ECO:0000313" key="3">
    <source>
        <dbReference type="Proteomes" id="UP000236728"/>
    </source>
</evidence>
<gene>
    <name evidence="2" type="ORF">SAMN05421819_3933</name>
</gene>
<dbReference type="EMBL" id="FNVA01000007">
    <property type="protein sequence ID" value="SEG62964.1"/>
    <property type="molecule type" value="Genomic_DNA"/>
</dbReference>
<dbReference type="SUPFAM" id="SSF52540">
    <property type="entry name" value="P-loop containing nucleoside triphosphate hydrolases"/>
    <property type="match status" value="1"/>
</dbReference>
<dbReference type="PANTHER" id="PTHR43581:SF2">
    <property type="entry name" value="EXCINUCLEASE ATPASE SUBUNIT"/>
    <property type="match status" value="1"/>
</dbReference>
<dbReference type="InterPro" id="IPR014592">
    <property type="entry name" value="P-loop_UCP034888"/>
</dbReference>
<dbReference type="AlphaFoldDB" id="A0A1H6BQJ7"/>
<dbReference type="PANTHER" id="PTHR43581">
    <property type="entry name" value="ATP/GTP PHOSPHATASE"/>
    <property type="match status" value="1"/>
</dbReference>
<dbReference type="InterPro" id="IPR051396">
    <property type="entry name" value="Bact_Antivir_Def_Nuclease"/>
</dbReference>
<evidence type="ECO:0000313" key="2">
    <source>
        <dbReference type="EMBL" id="SEG62964.1"/>
    </source>
</evidence>
<dbReference type="Proteomes" id="UP000236728">
    <property type="component" value="Unassembled WGS sequence"/>
</dbReference>
<dbReference type="Pfam" id="PF13175">
    <property type="entry name" value="AAA_15"/>
    <property type="match status" value="2"/>
</dbReference>
<feature type="domain" description="Endonuclease GajA/Old nuclease/RecF-like AAA" evidence="1">
    <location>
        <begin position="295"/>
        <end position="376"/>
    </location>
</feature>
<sequence>MPRSIALTAVTLRNFRAFESATLRLSPITILVGPNNAGKSSIISALRVLSNTLSSVDPDTSLLLEELGTYKDAVYRHETKRSIGFNLEFELDGKISSIDLNYGYRVQRREVVLQQFVASEFRDGQPEPVLRTAFTVSTGHQLIRELKGLPEAAKAKMPLPFVHFMPRLGTLILDRLYRKLGPQTREEAAATNQLGLFSKPYSELNRAFVRLNRFLVSLQYLGPFRESPARLYPFTGERPSVLGETGSGATDVLMSDFFRRGNKKGILTNKVKNWLRGAQIAGDLAVEALGDRHYQVQLKHPITGESSNIADVGFGASQVLPILVAGYDISEDSLLMVEQPEIHLHPRAQAELGEFFADVYKRGIQTILETHSEHLIMRLQTKVALGEIPKEDITVHYVEPTPDGKRIVTLSMDDRGIFQQKWPNGFFEERLTEAVNLARAPLMRGGGN</sequence>
<dbReference type="InterPro" id="IPR027417">
    <property type="entry name" value="P-loop_NTPase"/>
</dbReference>
<dbReference type="Gene3D" id="3.40.50.300">
    <property type="entry name" value="P-loop containing nucleotide triphosphate hydrolases"/>
    <property type="match status" value="1"/>
</dbReference>
<proteinExistence type="predicted"/>
<organism evidence="2 3">
    <name type="scientific">Bryocella elongata</name>
    <dbReference type="NCBI Taxonomy" id="863522"/>
    <lineage>
        <taxon>Bacteria</taxon>
        <taxon>Pseudomonadati</taxon>
        <taxon>Acidobacteriota</taxon>
        <taxon>Terriglobia</taxon>
        <taxon>Terriglobales</taxon>
        <taxon>Acidobacteriaceae</taxon>
        <taxon>Bryocella</taxon>
    </lineage>
</organism>
<evidence type="ECO:0000259" key="1">
    <source>
        <dbReference type="Pfam" id="PF13175"/>
    </source>
</evidence>
<reference evidence="2 3" key="1">
    <citation type="submission" date="2016-10" db="EMBL/GenBank/DDBJ databases">
        <authorList>
            <person name="de Groot N.N."/>
        </authorList>
    </citation>
    <scope>NUCLEOTIDE SEQUENCE [LARGE SCALE GENOMIC DNA]</scope>
    <source>
        <strain evidence="2 3">DSM 22489</strain>
    </source>
</reference>
<dbReference type="RefSeq" id="WP_103934767.1">
    <property type="nucleotide sequence ID" value="NZ_FNVA01000007.1"/>
</dbReference>
<dbReference type="InterPro" id="IPR041685">
    <property type="entry name" value="AAA_GajA/Old/RecF-like"/>
</dbReference>
<name>A0A1H6BQJ7_9BACT</name>
<protein>
    <submittedName>
        <fullName evidence="2">AAA ATPase domain-containing protein</fullName>
    </submittedName>
</protein>
<feature type="domain" description="Endonuclease GajA/Old nuclease/RecF-like AAA" evidence="1">
    <location>
        <begin position="7"/>
        <end position="69"/>
    </location>
</feature>
<keyword evidence="3" id="KW-1185">Reference proteome</keyword>
<accession>A0A1H6BQJ7</accession>